<name>A0A838A638_9PSEU</name>
<dbReference type="Proteomes" id="UP000582974">
    <property type="component" value="Unassembled WGS sequence"/>
</dbReference>
<sequence length="103" mass="11955">MEPSRETLLEMLAEGADFQRPRLFALYRLTQLPGNGELEPLIGWGMDFPDDLGTVFYCPDSRNTWYSQSAERLLHLHRRFGEAHLVWLDDRPGGDRTSAEFDR</sequence>
<accession>A0A838A638</accession>
<organism evidence="1 2">
    <name type="scientific">Haloechinothrix aidingensis</name>
    <dbReference type="NCBI Taxonomy" id="2752311"/>
    <lineage>
        <taxon>Bacteria</taxon>
        <taxon>Bacillati</taxon>
        <taxon>Actinomycetota</taxon>
        <taxon>Actinomycetes</taxon>
        <taxon>Pseudonocardiales</taxon>
        <taxon>Pseudonocardiaceae</taxon>
        <taxon>Haloechinothrix</taxon>
    </lineage>
</organism>
<comment type="caution">
    <text evidence="1">The sequence shown here is derived from an EMBL/GenBank/DDBJ whole genome shotgun (WGS) entry which is preliminary data.</text>
</comment>
<evidence type="ECO:0000313" key="1">
    <source>
        <dbReference type="EMBL" id="MBA0124548.1"/>
    </source>
</evidence>
<reference evidence="1 2" key="1">
    <citation type="submission" date="2020-07" db="EMBL/GenBank/DDBJ databases">
        <title>Genome of Haloechinothrix sp.</title>
        <authorList>
            <person name="Tang S.-K."/>
            <person name="Yang L."/>
            <person name="Zhu W.-Y."/>
        </authorList>
    </citation>
    <scope>NUCLEOTIDE SEQUENCE [LARGE SCALE GENOMIC DNA]</scope>
    <source>
        <strain evidence="1 2">YIM 98757</strain>
    </source>
</reference>
<dbReference type="AlphaFoldDB" id="A0A838A638"/>
<gene>
    <name evidence="1" type="ORF">H0B56_03235</name>
</gene>
<keyword evidence="2" id="KW-1185">Reference proteome</keyword>
<dbReference type="RefSeq" id="WP_180891401.1">
    <property type="nucleotide sequence ID" value="NZ_JACCKD010000001.1"/>
</dbReference>
<evidence type="ECO:0000313" key="2">
    <source>
        <dbReference type="Proteomes" id="UP000582974"/>
    </source>
</evidence>
<protein>
    <submittedName>
        <fullName evidence="1">Uncharacterized protein</fullName>
    </submittedName>
</protein>
<proteinExistence type="predicted"/>
<dbReference type="EMBL" id="JACCKD010000001">
    <property type="protein sequence ID" value="MBA0124548.1"/>
    <property type="molecule type" value="Genomic_DNA"/>
</dbReference>